<dbReference type="OrthoDB" id="9776021at2"/>
<proteinExistence type="predicted"/>
<name>A0A1I0LWQ9_9ACTN</name>
<sequence length="121" mass="14029">MSDRVIENPIINSLYLAPTRRFKFDNDDIREEIEEGRSPSSYFIPVPRAQKRGAQVELDTPELGLTDDQIELNHFVNRIRDQVAHWRTRGFPNVSATSRRLLEYWSDPECGNLSRPGEGQE</sequence>
<evidence type="ECO:0000313" key="1">
    <source>
        <dbReference type="EMBL" id="SEU47585.1"/>
    </source>
</evidence>
<keyword evidence="2" id="KW-1185">Reference proteome</keyword>
<evidence type="ECO:0000313" key="2">
    <source>
        <dbReference type="Proteomes" id="UP000199361"/>
    </source>
</evidence>
<organism evidence="1 2">
    <name type="scientific">Nonomuraea wenchangensis</name>
    <dbReference type="NCBI Taxonomy" id="568860"/>
    <lineage>
        <taxon>Bacteria</taxon>
        <taxon>Bacillati</taxon>
        <taxon>Actinomycetota</taxon>
        <taxon>Actinomycetes</taxon>
        <taxon>Streptosporangiales</taxon>
        <taxon>Streptosporangiaceae</taxon>
        <taxon>Nonomuraea</taxon>
    </lineage>
</organism>
<reference evidence="1 2" key="1">
    <citation type="submission" date="2016-10" db="EMBL/GenBank/DDBJ databases">
        <authorList>
            <person name="de Groot N.N."/>
        </authorList>
    </citation>
    <scope>NUCLEOTIDE SEQUENCE [LARGE SCALE GENOMIC DNA]</scope>
    <source>
        <strain evidence="1 2">CGMCC 4.5598</strain>
    </source>
</reference>
<protein>
    <submittedName>
        <fullName evidence="1">Type III restriction enzyme</fullName>
    </submittedName>
</protein>
<dbReference type="EMBL" id="FOHX01000030">
    <property type="protein sequence ID" value="SEU47585.1"/>
    <property type="molecule type" value="Genomic_DNA"/>
</dbReference>
<dbReference type="AlphaFoldDB" id="A0A1I0LWQ9"/>
<dbReference type="Proteomes" id="UP000199361">
    <property type="component" value="Unassembled WGS sequence"/>
</dbReference>
<accession>A0A1I0LWQ9</accession>
<gene>
    <name evidence="1" type="ORF">SAMN05421811_13010</name>
</gene>
<dbReference type="STRING" id="568860.SAMN05421811_13010"/>
<dbReference type="RefSeq" id="WP_091094280.1">
    <property type="nucleotide sequence ID" value="NZ_FOHX01000030.1"/>
</dbReference>